<dbReference type="VEuPathDB" id="FungiDB:SI65_06026"/>
<accession>A0A1E3BB14</accession>
<gene>
    <name evidence="1" type="ORF">SI65_06026</name>
</gene>
<keyword evidence="2" id="KW-1185">Reference proteome</keyword>
<protein>
    <submittedName>
        <fullName evidence="1">Uncharacterized protein</fullName>
    </submittedName>
</protein>
<dbReference type="AlphaFoldDB" id="A0A1E3BB14"/>
<evidence type="ECO:0000313" key="1">
    <source>
        <dbReference type="EMBL" id="ODM18155.1"/>
    </source>
</evidence>
<name>A0A1E3BB14_ASPCR</name>
<dbReference type="Proteomes" id="UP000094569">
    <property type="component" value="Unassembled WGS sequence"/>
</dbReference>
<organism evidence="1 2">
    <name type="scientific">Aspergillus cristatus</name>
    <name type="common">Chinese Fuzhuan brick tea-fermentation fungus</name>
    <name type="synonym">Eurotium cristatum</name>
    <dbReference type="NCBI Taxonomy" id="573508"/>
    <lineage>
        <taxon>Eukaryota</taxon>
        <taxon>Fungi</taxon>
        <taxon>Dikarya</taxon>
        <taxon>Ascomycota</taxon>
        <taxon>Pezizomycotina</taxon>
        <taxon>Eurotiomycetes</taxon>
        <taxon>Eurotiomycetidae</taxon>
        <taxon>Eurotiales</taxon>
        <taxon>Aspergillaceae</taxon>
        <taxon>Aspergillus</taxon>
        <taxon>Aspergillus subgen. Aspergillus</taxon>
    </lineage>
</organism>
<reference evidence="1 2" key="1">
    <citation type="journal article" date="2016" name="BMC Genomics">
        <title>Comparative genomic and transcriptomic analyses of the Fuzhuan brick tea-fermentation fungus Aspergillus cristatus.</title>
        <authorList>
            <person name="Ge Y."/>
            <person name="Wang Y."/>
            <person name="Liu Y."/>
            <person name="Tan Y."/>
            <person name="Ren X."/>
            <person name="Zhang X."/>
            <person name="Hyde K.D."/>
            <person name="Liu Y."/>
            <person name="Liu Z."/>
        </authorList>
    </citation>
    <scope>NUCLEOTIDE SEQUENCE [LARGE SCALE GENOMIC DNA]</scope>
    <source>
        <strain evidence="1 2">GZAAS20.1005</strain>
    </source>
</reference>
<comment type="caution">
    <text evidence="1">The sequence shown here is derived from an EMBL/GenBank/DDBJ whole genome shotgun (WGS) entry which is preliminary data.</text>
</comment>
<sequence>MEISRNPESVGSVELESTIEALENELEHFAIATVPESHLNEDQQIAKNDIPAVKRQIKMVQEYHKNPQWKLFMDEETGNIKIFEEGNEVVFDEVGCYRVLPKDQASENG</sequence>
<evidence type="ECO:0000313" key="2">
    <source>
        <dbReference type="Proteomes" id="UP000094569"/>
    </source>
</evidence>
<dbReference type="EMBL" id="JXNT01000006">
    <property type="protein sequence ID" value="ODM18155.1"/>
    <property type="molecule type" value="Genomic_DNA"/>
</dbReference>
<proteinExistence type="predicted"/>